<dbReference type="RefSeq" id="WP_133612437.1">
    <property type="nucleotide sequence ID" value="NZ_SNYW01000006.1"/>
</dbReference>
<keyword evidence="2" id="KW-0472">Membrane</keyword>
<feature type="compositionally biased region" description="Basic and acidic residues" evidence="1">
    <location>
        <begin position="7"/>
        <end position="31"/>
    </location>
</feature>
<reference evidence="3 4" key="1">
    <citation type="submission" date="2019-03" db="EMBL/GenBank/DDBJ databases">
        <title>Genomic Encyclopedia of Type Strains, Phase III (KMG-III): the genomes of soil and plant-associated and newly described type strains.</title>
        <authorList>
            <person name="Whitman W."/>
        </authorList>
    </citation>
    <scope>NUCLEOTIDE SEQUENCE [LARGE SCALE GENOMIC DNA]</scope>
    <source>
        <strain evidence="3 4">CGMCC 1.7660</strain>
    </source>
</reference>
<keyword evidence="4" id="KW-1185">Reference proteome</keyword>
<feature type="transmembrane region" description="Helical" evidence="2">
    <location>
        <begin position="37"/>
        <end position="55"/>
    </location>
</feature>
<evidence type="ECO:0000313" key="4">
    <source>
        <dbReference type="Proteomes" id="UP000295783"/>
    </source>
</evidence>
<evidence type="ECO:0000313" key="3">
    <source>
        <dbReference type="EMBL" id="TDQ84412.1"/>
    </source>
</evidence>
<proteinExistence type="predicted"/>
<evidence type="ECO:0000256" key="2">
    <source>
        <dbReference type="SAM" id="Phobius"/>
    </source>
</evidence>
<evidence type="ECO:0000256" key="1">
    <source>
        <dbReference type="SAM" id="MobiDB-lite"/>
    </source>
</evidence>
<dbReference type="EMBL" id="SNYW01000006">
    <property type="protein sequence ID" value="TDQ84412.1"/>
    <property type="molecule type" value="Genomic_DNA"/>
</dbReference>
<sequence length="79" mass="8766">MAARLDVLTRDARPQEGRRDDLLRPEPREENVRHERGGAALFGLFLAGFAIFAIYESAPIDLPEFPDCPVQAIGTCGIR</sequence>
<organism evidence="3 4">
    <name type="scientific">Dongia mobilis</name>
    <dbReference type="NCBI Taxonomy" id="578943"/>
    <lineage>
        <taxon>Bacteria</taxon>
        <taxon>Pseudomonadati</taxon>
        <taxon>Pseudomonadota</taxon>
        <taxon>Alphaproteobacteria</taxon>
        <taxon>Rhodospirillales</taxon>
        <taxon>Dongiaceae</taxon>
        <taxon>Dongia</taxon>
    </lineage>
</organism>
<comment type="caution">
    <text evidence="3">The sequence shown here is derived from an EMBL/GenBank/DDBJ whole genome shotgun (WGS) entry which is preliminary data.</text>
</comment>
<dbReference type="Proteomes" id="UP000295783">
    <property type="component" value="Unassembled WGS sequence"/>
</dbReference>
<protein>
    <submittedName>
        <fullName evidence="3">Uncharacterized protein</fullName>
    </submittedName>
</protein>
<accession>A0A4R6WS22</accession>
<gene>
    <name evidence="3" type="ORF">A8950_0965</name>
</gene>
<feature type="region of interest" description="Disordered" evidence="1">
    <location>
        <begin position="1"/>
        <end position="31"/>
    </location>
</feature>
<keyword evidence="2" id="KW-1133">Transmembrane helix</keyword>
<keyword evidence="2" id="KW-0812">Transmembrane</keyword>
<dbReference type="AlphaFoldDB" id="A0A4R6WS22"/>
<name>A0A4R6WS22_9PROT</name>